<gene>
    <name evidence="1" type="ORF">SAMN04487996_102144</name>
</gene>
<protein>
    <submittedName>
        <fullName evidence="1">Uncharacterized protein YjlB</fullName>
    </submittedName>
</protein>
<dbReference type="EMBL" id="FNAN01000002">
    <property type="protein sequence ID" value="SDD76658.1"/>
    <property type="molecule type" value="Genomic_DNA"/>
</dbReference>
<proteinExistence type="predicted"/>
<evidence type="ECO:0000313" key="2">
    <source>
        <dbReference type="Proteomes" id="UP000198748"/>
    </source>
</evidence>
<dbReference type="InterPro" id="IPR014710">
    <property type="entry name" value="RmlC-like_jellyroll"/>
</dbReference>
<dbReference type="InterPro" id="IPR047121">
    <property type="entry name" value="YjiB-like"/>
</dbReference>
<dbReference type="OrthoDB" id="9791759at2"/>
<dbReference type="RefSeq" id="WP_090146558.1">
    <property type="nucleotide sequence ID" value="NZ_FNAN01000002.1"/>
</dbReference>
<name>A0A1G6XEP0_9BACT</name>
<dbReference type="AlphaFoldDB" id="A0A1G6XEP0"/>
<dbReference type="PIRSF" id="PIRSF019307">
    <property type="entry name" value="UCP019307"/>
    <property type="match status" value="1"/>
</dbReference>
<dbReference type="InterPro" id="IPR014500">
    <property type="entry name" value="UCP019307_cupin"/>
</dbReference>
<dbReference type="InterPro" id="IPR011051">
    <property type="entry name" value="RmlC_Cupin_sf"/>
</dbReference>
<dbReference type="Proteomes" id="UP000198748">
    <property type="component" value="Unassembled WGS sequence"/>
</dbReference>
<evidence type="ECO:0000313" key="1">
    <source>
        <dbReference type="EMBL" id="SDD76658.1"/>
    </source>
</evidence>
<accession>A0A1G6XEP0</accession>
<dbReference type="CDD" id="cd02219">
    <property type="entry name" value="cupin_YjlB-like"/>
    <property type="match status" value="1"/>
</dbReference>
<dbReference type="PANTHER" id="PTHR36448:SF2">
    <property type="entry name" value="CUPIN TYPE-1 DOMAIN-CONTAINING PROTEIN"/>
    <property type="match status" value="1"/>
</dbReference>
<sequence>MNITQPHTYQFKDDGSIPNSRFPLLVYHGAFKGSGQEGAAWLEKRFAENNWTNSWRNGVFTYHHYHSITHEVLGVYAGNALLHMGGEHGEKLHVTAGDVLVIPAGVGHKKLEASADFAVVGAYPDGRDYDILRGEAGDRPRALENIRQVPIPLLDPIWGLEKGLSKIWV</sequence>
<dbReference type="STRING" id="659014.SAMN04487996_102144"/>
<dbReference type="Gene3D" id="2.60.120.10">
    <property type="entry name" value="Jelly Rolls"/>
    <property type="match status" value="1"/>
</dbReference>
<dbReference type="PANTHER" id="PTHR36448">
    <property type="entry name" value="BLR7373 PROTEIN"/>
    <property type="match status" value="1"/>
</dbReference>
<organism evidence="1 2">
    <name type="scientific">Dyadobacter soli</name>
    <dbReference type="NCBI Taxonomy" id="659014"/>
    <lineage>
        <taxon>Bacteria</taxon>
        <taxon>Pseudomonadati</taxon>
        <taxon>Bacteroidota</taxon>
        <taxon>Cytophagia</taxon>
        <taxon>Cytophagales</taxon>
        <taxon>Spirosomataceae</taxon>
        <taxon>Dyadobacter</taxon>
    </lineage>
</organism>
<reference evidence="2" key="1">
    <citation type="submission" date="2016-10" db="EMBL/GenBank/DDBJ databases">
        <authorList>
            <person name="Varghese N."/>
            <person name="Submissions S."/>
        </authorList>
    </citation>
    <scope>NUCLEOTIDE SEQUENCE [LARGE SCALE GENOMIC DNA]</scope>
    <source>
        <strain evidence="2">DSM 25329</strain>
    </source>
</reference>
<dbReference type="SUPFAM" id="SSF51182">
    <property type="entry name" value="RmlC-like cupins"/>
    <property type="match status" value="1"/>
</dbReference>
<keyword evidence="2" id="KW-1185">Reference proteome</keyword>